<dbReference type="EMBL" id="CP002604">
    <property type="protein sequence ID" value="AEA65828.1"/>
    <property type="molecule type" value="Genomic_DNA"/>
</dbReference>
<evidence type="ECO:0000313" key="3">
    <source>
        <dbReference type="Proteomes" id="UP000008316"/>
    </source>
</evidence>
<name>F2LSN2_BURGS</name>
<feature type="compositionally biased region" description="Basic and acidic residues" evidence="1">
    <location>
        <begin position="94"/>
        <end position="105"/>
    </location>
</feature>
<dbReference type="Proteomes" id="UP000008316">
    <property type="component" value="Plasmid bgla_4p"/>
</dbReference>
<organism evidence="2 3">
    <name type="scientific">Burkholderia gladioli (strain BSR3)</name>
    <dbReference type="NCBI Taxonomy" id="999541"/>
    <lineage>
        <taxon>Bacteria</taxon>
        <taxon>Pseudomonadati</taxon>
        <taxon>Pseudomonadota</taxon>
        <taxon>Betaproteobacteria</taxon>
        <taxon>Burkholderiales</taxon>
        <taxon>Burkholderiaceae</taxon>
        <taxon>Burkholderia</taxon>
    </lineage>
</organism>
<proteinExistence type="predicted"/>
<feature type="region of interest" description="Disordered" evidence="1">
    <location>
        <begin position="67"/>
        <end position="105"/>
    </location>
</feature>
<sequence>MDHQNFRPQRSPTSRRIDATRRDSSWAKGKSTSRSRISPVGLRGFRCLRQAQKRLLNEAARERVGLVQQRHRDRKMRGRRKTACEVPEGTSHAIGEKKRESETRW</sequence>
<reference evidence="2 3" key="1">
    <citation type="journal article" date="2011" name="J. Bacteriol.">
        <title>Complete genome sequence of Burkholderia gladioli BSR3.</title>
        <authorList>
            <person name="Seo Y.S."/>
            <person name="Lim J."/>
            <person name="Choi B.S."/>
            <person name="Kim H."/>
            <person name="Goo E."/>
            <person name="Lee B."/>
            <person name="Lim J.S."/>
            <person name="Choi I.Y."/>
            <person name="Moon J.S."/>
            <person name="Kim J."/>
            <person name="Hwang I."/>
        </authorList>
    </citation>
    <scope>NUCLEOTIDE SEQUENCE [LARGE SCALE GENOMIC DNA]</scope>
    <source>
        <strain evidence="2 3">BSR3</strain>
        <plasmid evidence="2">bgla_4p</plasmid>
    </source>
</reference>
<evidence type="ECO:0000256" key="1">
    <source>
        <dbReference type="SAM" id="MobiDB-lite"/>
    </source>
</evidence>
<feature type="compositionally biased region" description="Basic residues" evidence="1">
    <location>
        <begin position="69"/>
        <end position="81"/>
    </location>
</feature>
<keyword evidence="2" id="KW-0614">Plasmid</keyword>
<feature type="compositionally biased region" description="Basic and acidic residues" evidence="1">
    <location>
        <begin position="15"/>
        <end position="25"/>
    </location>
</feature>
<geneLocation type="plasmid" evidence="2 3">
    <name>bgla_4p</name>
</geneLocation>
<dbReference type="HOGENOM" id="CLU_176822_0_0_4"/>
<gene>
    <name evidence="2" type="ordered locus">bgla_4p0330</name>
</gene>
<feature type="region of interest" description="Disordered" evidence="1">
    <location>
        <begin position="1"/>
        <end position="38"/>
    </location>
</feature>
<evidence type="ECO:0000313" key="2">
    <source>
        <dbReference type="EMBL" id="AEA65828.1"/>
    </source>
</evidence>
<accession>F2LSN2</accession>
<dbReference type="KEGG" id="bgd:bgla_4p0330"/>
<dbReference type="AlphaFoldDB" id="F2LSN2"/>
<feature type="compositionally biased region" description="Polar residues" evidence="1">
    <location>
        <begin position="1"/>
        <end position="14"/>
    </location>
</feature>
<keyword evidence="3" id="KW-1185">Reference proteome</keyword>
<protein>
    <submittedName>
        <fullName evidence="2">Uncharacterized protein</fullName>
    </submittedName>
</protein>